<evidence type="ECO:0000256" key="3">
    <source>
        <dbReference type="SAM" id="MobiDB-lite"/>
    </source>
</evidence>
<proteinExistence type="predicted"/>
<evidence type="ECO:0000259" key="4">
    <source>
        <dbReference type="PROSITE" id="PS51900"/>
    </source>
</evidence>
<dbReference type="GO" id="GO:0003677">
    <property type="term" value="F:DNA binding"/>
    <property type="evidence" value="ECO:0007669"/>
    <property type="project" value="UniProtKB-UniRule"/>
</dbReference>
<evidence type="ECO:0000256" key="1">
    <source>
        <dbReference type="ARBA" id="ARBA00023125"/>
    </source>
</evidence>
<dbReference type="EMBL" id="JAEKNQ010000030">
    <property type="protein sequence ID" value="MBJ7603059.1"/>
    <property type="molecule type" value="Genomic_DNA"/>
</dbReference>
<dbReference type="PROSITE" id="PS51900">
    <property type="entry name" value="CB"/>
    <property type="match status" value="1"/>
</dbReference>
<evidence type="ECO:0000256" key="2">
    <source>
        <dbReference type="PROSITE-ProRule" id="PRU01248"/>
    </source>
</evidence>
<dbReference type="Proteomes" id="UP000620075">
    <property type="component" value="Unassembled WGS sequence"/>
</dbReference>
<protein>
    <recommendedName>
        <fullName evidence="4">Core-binding (CB) domain-containing protein</fullName>
    </recommendedName>
</protein>
<evidence type="ECO:0000313" key="6">
    <source>
        <dbReference type="Proteomes" id="UP000620075"/>
    </source>
</evidence>
<dbReference type="InterPro" id="IPR010998">
    <property type="entry name" value="Integrase_recombinase_N"/>
</dbReference>
<dbReference type="InterPro" id="IPR011010">
    <property type="entry name" value="DNA_brk_join_enz"/>
</dbReference>
<name>A0A934KCR5_9BACT</name>
<dbReference type="SUPFAM" id="SSF56349">
    <property type="entry name" value="DNA breaking-rejoining enzymes"/>
    <property type="match status" value="1"/>
</dbReference>
<dbReference type="Gene3D" id="1.10.150.130">
    <property type="match status" value="1"/>
</dbReference>
<sequence>MLTVEAASTDYLASLQARHVPVATVKADAGDVRRFAAGVPSKLGAVDAAAIRAFLDGEQDRSPATRRRRHGTLCSFFRWLVQQELIDLNLVASASARTASSRTRGLESWGLPDA</sequence>
<gene>
    <name evidence="5" type="ORF">JF888_07710</name>
</gene>
<reference evidence="5 6" key="1">
    <citation type="submission" date="2020-10" db="EMBL/GenBank/DDBJ databases">
        <title>Ca. Dormibacterota MAGs.</title>
        <authorList>
            <person name="Montgomery K."/>
        </authorList>
    </citation>
    <scope>NUCLEOTIDE SEQUENCE [LARGE SCALE GENOMIC DNA]</scope>
    <source>
        <strain evidence="5">SC8811_S16_3</strain>
    </source>
</reference>
<dbReference type="InterPro" id="IPR044068">
    <property type="entry name" value="CB"/>
</dbReference>
<feature type="domain" description="Core-binding (CB)" evidence="4">
    <location>
        <begin position="2"/>
        <end position="81"/>
    </location>
</feature>
<evidence type="ECO:0000313" key="5">
    <source>
        <dbReference type="EMBL" id="MBJ7603059.1"/>
    </source>
</evidence>
<feature type="region of interest" description="Disordered" evidence="3">
    <location>
        <begin position="95"/>
        <end position="114"/>
    </location>
</feature>
<keyword evidence="1 2" id="KW-0238">DNA-binding</keyword>
<comment type="caution">
    <text evidence="5">The sequence shown here is derived from an EMBL/GenBank/DDBJ whole genome shotgun (WGS) entry which is preliminary data.</text>
</comment>
<dbReference type="AlphaFoldDB" id="A0A934KCR5"/>
<accession>A0A934KCR5</accession>
<organism evidence="5 6">
    <name type="scientific">Candidatus Dormiibacter inghamiae</name>
    <dbReference type="NCBI Taxonomy" id="3127013"/>
    <lineage>
        <taxon>Bacteria</taxon>
        <taxon>Bacillati</taxon>
        <taxon>Candidatus Dormiibacterota</taxon>
        <taxon>Candidatus Dormibacteria</taxon>
        <taxon>Candidatus Dormibacterales</taxon>
        <taxon>Candidatus Dormibacteraceae</taxon>
        <taxon>Candidatus Dormiibacter</taxon>
    </lineage>
</organism>